<organism evidence="7 8">
    <name type="scientific">Staphylotrichum longicolle</name>
    <dbReference type="NCBI Taxonomy" id="669026"/>
    <lineage>
        <taxon>Eukaryota</taxon>
        <taxon>Fungi</taxon>
        <taxon>Dikarya</taxon>
        <taxon>Ascomycota</taxon>
        <taxon>Pezizomycotina</taxon>
        <taxon>Sordariomycetes</taxon>
        <taxon>Sordariomycetidae</taxon>
        <taxon>Sordariales</taxon>
        <taxon>Chaetomiaceae</taxon>
        <taxon>Staphylotrichum</taxon>
    </lineage>
</organism>
<evidence type="ECO:0000313" key="7">
    <source>
        <dbReference type="EMBL" id="KAG7286917.1"/>
    </source>
</evidence>
<dbReference type="Gene3D" id="3.40.50.300">
    <property type="entry name" value="P-loop containing nucleotide triphosphate hydrolases"/>
    <property type="match status" value="2"/>
</dbReference>
<dbReference type="PANTHER" id="PTHR43514:SF4">
    <property type="entry name" value="ABC TRANSPORTER I FAMILY MEMBER 10"/>
    <property type="match status" value="1"/>
</dbReference>
<dbReference type="SUPFAM" id="SSF51735">
    <property type="entry name" value="NAD(P)-binding Rossmann-fold domains"/>
    <property type="match status" value="1"/>
</dbReference>
<keyword evidence="4" id="KW-0521">NADP</keyword>
<dbReference type="Pfam" id="PF08546">
    <property type="entry name" value="ApbA_C"/>
    <property type="match status" value="1"/>
</dbReference>
<keyword evidence="5" id="KW-0560">Oxidoreductase</keyword>
<dbReference type="Gene3D" id="1.10.1040.10">
    <property type="entry name" value="N-(1-d-carboxylethyl)-l-norvaline Dehydrogenase, domain 2"/>
    <property type="match status" value="1"/>
</dbReference>
<dbReference type="SUPFAM" id="SSF48179">
    <property type="entry name" value="6-phosphogluconate dehydrogenase C-terminal domain-like"/>
    <property type="match status" value="1"/>
</dbReference>
<comment type="similarity">
    <text evidence="1">Belongs to the ketopantoate reductase family.</text>
</comment>
<dbReference type="Pfam" id="PF00005">
    <property type="entry name" value="ABC_tran"/>
    <property type="match status" value="2"/>
</dbReference>
<proteinExistence type="inferred from homology"/>
<dbReference type="InterPro" id="IPR036291">
    <property type="entry name" value="NAD(P)-bd_dom_sf"/>
</dbReference>
<accession>A0AAD4ESR7</accession>
<evidence type="ECO:0000256" key="4">
    <source>
        <dbReference type="ARBA" id="ARBA00022857"/>
    </source>
</evidence>
<dbReference type="InterPro" id="IPR050334">
    <property type="entry name" value="Molybdenum_import_ModC"/>
</dbReference>
<dbReference type="InterPro" id="IPR003439">
    <property type="entry name" value="ABC_transporter-like_ATP-bd"/>
</dbReference>
<evidence type="ECO:0000256" key="3">
    <source>
        <dbReference type="ARBA" id="ARBA00022840"/>
    </source>
</evidence>
<feature type="domain" description="ABC transporter" evidence="6">
    <location>
        <begin position="357"/>
        <end position="631"/>
    </location>
</feature>
<dbReference type="PANTHER" id="PTHR43514">
    <property type="entry name" value="ABC TRANSPORTER I FAMILY MEMBER 10"/>
    <property type="match status" value="1"/>
</dbReference>
<dbReference type="InterPro" id="IPR013752">
    <property type="entry name" value="KPA_reductase"/>
</dbReference>
<dbReference type="Pfam" id="PF02558">
    <property type="entry name" value="ApbA"/>
    <property type="match status" value="1"/>
</dbReference>
<evidence type="ECO:0000256" key="2">
    <source>
        <dbReference type="ARBA" id="ARBA00022741"/>
    </source>
</evidence>
<dbReference type="NCBIfam" id="TIGR00745">
    <property type="entry name" value="apbA_panE"/>
    <property type="match status" value="1"/>
</dbReference>
<dbReference type="GO" id="GO:0015940">
    <property type="term" value="P:pantothenate biosynthetic process"/>
    <property type="evidence" value="ECO:0007669"/>
    <property type="project" value="InterPro"/>
</dbReference>
<dbReference type="GO" id="GO:0016887">
    <property type="term" value="F:ATP hydrolysis activity"/>
    <property type="evidence" value="ECO:0007669"/>
    <property type="project" value="InterPro"/>
</dbReference>
<dbReference type="InterPro" id="IPR008927">
    <property type="entry name" value="6-PGluconate_DH-like_C_sf"/>
</dbReference>
<keyword evidence="2" id="KW-0547">Nucleotide-binding</keyword>
<keyword evidence="8" id="KW-1185">Reference proteome</keyword>
<dbReference type="InterPro" id="IPR003710">
    <property type="entry name" value="ApbA"/>
</dbReference>
<dbReference type="InterPro" id="IPR003593">
    <property type="entry name" value="AAA+_ATPase"/>
</dbReference>
<dbReference type="InterPro" id="IPR013332">
    <property type="entry name" value="KPR_N"/>
</dbReference>
<dbReference type="GO" id="GO:0005739">
    <property type="term" value="C:mitochondrion"/>
    <property type="evidence" value="ECO:0007669"/>
    <property type="project" value="TreeGrafter"/>
</dbReference>
<reference evidence="7" key="1">
    <citation type="submission" date="2023-02" db="EMBL/GenBank/DDBJ databases">
        <authorList>
            <person name="Palmer J.M."/>
        </authorList>
    </citation>
    <scope>NUCLEOTIDE SEQUENCE</scope>
    <source>
        <strain evidence="7">FW57</strain>
    </source>
</reference>
<dbReference type="InterPro" id="IPR013328">
    <property type="entry name" value="6PGD_dom2"/>
</dbReference>
<comment type="caution">
    <text evidence="7">The sequence shown here is derived from an EMBL/GenBank/DDBJ whole genome shotgun (WGS) entry which is preliminary data.</text>
</comment>
<gene>
    <name evidence="7" type="ORF">NEMBOFW57_006417</name>
</gene>
<dbReference type="GO" id="GO:0005524">
    <property type="term" value="F:ATP binding"/>
    <property type="evidence" value="ECO:0007669"/>
    <property type="project" value="UniProtKB-KW"/>
</dbReference>
<dbReference type="AlphaFoldDB" id="A0AAD4ESR7"/>
<protein>
    <recommendedName>
        <fullName evidence="6">ABC transporter domain-containing protein</fullName>
    </recommendedName>
</protein>
<dbReference type="InterPro" id="IPR027417">
    <property type="entry name" value="P-loop_NTPase"/>
</dbReference>
<dbReference type="EMBL" id="JAHCVI010000003">
    <property type="protein sequence ID" value="KAG7286917.1"/>
    <property type="molecule type" value="Genomic_DNA"/>
</dbReference>
<keyword evidence="3" id="KW-0067">ATP-binding</keyword>
<dbReference type="SMART" id="SM00382">
    <property type="entry name" value="AAA"/>
    <property type="match status" value="2"/>
</dbReference>
<dbReference type="GO" id="GO:0008677">
    <property type="term" value="F:2-dehydropantoate 2-reductase activity"/>
    <property type="evidence" value="ECO:0007669"/>
    <property type="project" value="InterPro"/>
</dbReference>
<dbReference type="Proteomes" id="UP001197093">
    <property type="component" value="Unassembled WGS sequence"/>
</dbReference>
<sequence>MRLPSGPPPIIRIANGTFYRHQPSSVSATLAHTHSHPNPPFFKDLNFSLPSRSNTPHNWCIVGPSLSGKTTFLQVLRGQHLSIPPTARSFPYLSTDEVPYRLRTPARAIQYVGFDSQGGGGLGPAESTYLSARYESRREITDFSLRDFLLGNMQLNPSKLPDDEGVNQELFKRVIVDLRLESLLDLPVSFLSNGQGRRARIARALLTSPEVLLLDEPFMGLDPPTVAGLSPLLHSLAEKASPRLVLSARPQDPLPEWITHLAYLRTDAQIGAMGEKETVLEGLRKYVRGVRNGTHAEDETLPVHALSEMGRTLTKNGITGQGMAEDFSIGVTASKGDEGAASQSLGEPLIEMNGCTVKYGDKVALGNWTEERDGQTVSGLHWTVRRGERWGVFGPNGSGKTTIVSLLCSDHPQTYSLPIKLFGRSRLPEPGSGQRPFTFWDIQSRVGHSSPEIHQHMPRNLTIRQVLESAWADTFRSKPILDAAATEQVEATLKWFEHELNPVFHKQSQPAAPEGTAETSLAWAADYLFGGLSFSAQRLLLFLRAIIKHPDVVVLDEAFGGMDDAVRDKCMLFLAYGEEKTYTLESKPGSRSLTGAAVVESAAAKAGKVKVRGLSDQQALICISHVKEEVPDCVREWLCLPESNTGLPARFGRLDGPLRTSARRWTEIWGVGQAEDRKANAGSMESIHILGLGNMGKYLAYGLMRRCQQQALTGSRPFPPPTLLFHRRGLLDDWERADRSIRYTDKTRPGSSEAEGPRAEGFRVELVDPLATQGLRIENHPEVVVGNRTLIKYLIVATKAYAVAAALAPLKHRLDRNSHILLLHNGMGVGREVSEKVFTDSNTRTAYWAGVCSAGVYSEGPFSIVHAGRGPLVFGALENQTTTGTAPLEGCSMIPQLSGVEMLETQLVPSQKIVQAQLTKLVANAIINPLTALFDCRNGDILNIEAAREMIDPLIREAGAIIRALPRFRDEEEIRATFADDKLRSFVDRVATATAGNTSSMLQDVRAGRRTEIDYINAYLVRKGKELGQPHEHHESVVQKIKQLERRA</sequence>
<dbReference type="PROSITE" id="PS50893">
    <property type="entry name" value="ABC_TRANSPORTER_2"/>
    <property type="match status" value="2"/>
</dbReference>
<evidence type="ECO:0000259" key="6">
    <source>
        <dbReference type="PROSITE" id="PS50893"/>
    </source>
</evidence>
<dbReference type="Gene3D" id="3.40.50.720">
    <property type="entry name" value="NAD(P)-binding Rossmann-like Domain"/>
    <property type="match status" value="1"/>
</dbReference>
<evidence type="ECO:0000256" key="5">
    <source>
        <dbReference type="ARBA" id="ARBA00023002"/>
    </source>
</evidence>
<name>A0AAD4ESR7_9PEZI</name>
<evidence type="ECO:0000256" key="1">
    <source>
        <dbReference type="ARBA" id="ARBA00007870"/>
    </source>
</evidence>
<evidence type="ECO:0000313" key="8">
    <source>
        <dbReference type="Proteomes" id="UP001197093"/>
    </source>
</evidence>
<feature type="domain" description="ABC transporter" evidence="6">
    <location>
        <begin position="11"/>
        <end position="291"/>
    </location>
</feature>
<dbReference type="SUPFAM" id="SSF52540">
    <property type="entry name" value="P-loop containing nucleoside triphosphate hydrolases"/>
    <property type="match status" value="2"/>
</dbReference>